<dbReference type="InterPro" id="IPR035994">
    <property type="entry name" value="Nucleoside_phosphorylase_sf"/>
</dbReference>
<dbReference type="EMBL" id="JACEIK010007925">
    <property type="protein sequence ID" value="MCE3050813.1"/>
    <property type="molecule type" value="Genomic_DNA"/>
</dbReference>
<feature type="signal peptide" evidence="1">
    <location>
        <begin position="1"/>
        <end position="25"/>
    </location>
</feature>
<feature type="chain" id="PRO_5045325652" evidence="1">
    <location>
        <begin position="26"/>
        <end position="246"/>
    </location>
</feature>
<gene>
    <name evidence="2" type="ORF">HAX54_048238</name>
</gene>
<evidence type="ECO:0000313" key="2">
    <source>
        <dbReference type="EMBL" id="MCE3050813.1"/>
    </source>
</evidence>
<dbReference type="SUPFAM" id="SSF53167">
    <property type="entry name" value="Purine and uridine phosphorylases"/>
    <property type="match status" value="1"/>
</dbReference>
<dbReference type="PANTHER" id="PTHR21234">
    <property type="entry name" value="PURINE NUCLEOSIDE PHOSPHORYLASE"/>
    <property type="match status" value="1"/>
</dbReference>
<name>A0ABS8WJ15_DATST</name>
<organism evidence="2 3">
    <name type="scientific">Datura stramonium</name>
    <name type="common">Jimsonweed</name>
    <name type="synonym">Common thornapple</name>
    <dbReference type="NCBI Taxonomy" id="4076"/>
    <lineage>
        <taxon>Eukaryota</taxon>
        <taxon>Viridiplantae</taxon>
        <taxon>Streptophyta</taxon>
        <taxon>Embryophyta</taxon>
        <taxon>Tracheophyta</taxon>
        <taxon>Spermatophyta</taxon>
        <taxon>Magnoliopsida</taxon>
        <taxon>eudicotyledons</taxon>
        <taxon>Gunneridae</taxon>
        <taxon>Pentapetalae</taxon>
        <taxon>asterids</taxon>
        <taxon>lamiids</taxon>
        <taxon>Solanales</taxon>
        <taxon>Solanaceae</taxon>
        <taxon>Solanoideae</taxon>
        <taxon>Datureae</taxon>
        <taxon>Datura</taxon>
    </lineage>
</organism>
<keyword evidence="1" id="KW-0732">Signal</keyword>
<sequence>MAVSKLFLVLVLAFMVLITLEEANGAITGKTRKLIDMANRKGPCRLNAGVTTQLLLALFKIKGVVHCNCCRKCKPISSYWRCCNSSVLGTYCSLDWQKYSLYLALPRKDNIFLGPVDPLYFAIAKKLEGLKLEGCLNATTCLSHTPKVAKEYTGTSASIYLDNAAYRSFIYNKFDVSPVEMESAAIALLLPAEGTLYRDPCPFRHGWRRHCRVNGAATFTALAATNSVEVVVQFIKQLPLKKYQDV</sequence>
<evidence type="ECO:0000313" key="3">
    <source>
        <dbReference type="Proteomes" id="UP000823775"/>
    </source>
</evidence>
<dbReference type="Gene3D" id="3.40.50.1580">
    <property type="entry name" value="Nucleoside phosphorylase domain"/>
    <property type="match status" value="1"/>
</dbReference>
<dbReference type="Proteomes" id="UP000823775">
    <property type="component" value="Unassembled WGS sequence"/>
</dbReference>
<comment type="caution">
    <text evidence="2">The sequence shown here is derived from an EMBL/GenBank/DDBJ whole genome shotgun (WGS) entry which is preliminary data.</text>
</comment>
<dbReference type="PANTHER" id="PTHR21234:SF19">
    <property type="entry name" value="BARK STORAGE PROTEIN B-LIKE"/>
    <property type="match status" value="1"/>
</dbReference>
<protein>
    <submittedName>
        <fullName evidence="2">Uncharacterized protein</fullName>
    </submittedName>
</protein>
<keyword evidence="3" id="KW-1185">Reference proteome</keyword>
<accession>A0ABS8WJ15</accession>
<reference evidence="2 3" key="1">
    <citation type="journal article" date="2021" name="BMC Genomics">
        <title>Datura genome reveals duplications of psychoactive alkaloid biosynthetic genes and high mutation rate following tissue culture.</title>
        <authorList>
            <person name="Rajewski A."/>
            <person name="Carter-House D."/>
            <person name="Stajich J."/>
            <person name="Litt A."/>
        </authorList>
    </citation>
    <scope>NUCLEOTIDE SEQUENCE [LARGE SCALE GENOMIC DNA]</scope>
    <source>
        <strain evidence="2">AR-01</strain>
    </source>
</reference>
<proteinExistence type="predicted"/>
<evidence type="ECO:0000256" key="1">
    <source>
        <dbReference type="SAM" id="SignalP"/>
    </source>
</evidence>